<name>A0AAV2JDX5_KNICA</name>
<feature type="compositionally biased region" description="Polar residues" evidence="1">
    <location>
        <begin position="78"/>
        <end position="90"/>
    </location>
</feature>
<gene>
    <name evidence="2" type="ORF">KC01_LOCUS6656</name>
</gene>
<dbReference type="Proteomes" id="UP001497482">
    <property type="component" value="Chromosome 12"/>
</dbReference>
<evidence type="ECO:0000313" key="2">
    <source>
        <dbReference type="EMBL" id="CAL1574998.1"/>
    </source>
</evidence>
<dbReference type="EMBL" id="OZ035834">
    <property type="protein sequence ID" value="CAL1574998.1"/>
    <property type="molecule type" value="Genomic_DNA"/>
</dbReference>
<reference evidence="2 3" key="1">
    <citation type="submission" date="2024-04" db="EMBL/GenBank/DDBJ databases">
        <authorList>
            <person name="Waldvogel A.-M."/>
            <person name="Schoenle A."/>
        </authorList>
    </citation>
    <scope>NUCLEOTIDE SEQUENCE [LARGE SCALE GENOMIC DNA]</scope>
</reference>
<accession>A0AAV2JDX5</accession>
<organism evidence="2 3">
    <name type="scientific">Knipowitschia caucasica</name>
    <name type="common">Caucasian dwarf goby</name>
    <name type="synonym">Pomatoschistus caucasicus</name>
    <dbReference type="NCBI Taxonomy" id="637954"/>
    <lineage>
        <taxon>Eukaryota</taxon>
        <taxon>Metazoa</taxon>
        <taxon>Chordata</taxon>
        <taxon>Craniata</taxon>
        <taxon>Vertebrata</taxon>
        <taxon>Euteleostomi</taxon>
        <taxon>Actinopterygii</taxon>
        <taxon>Neopterygii</taxon>
        <taxon>Teleostei</taxon>
        <taxon>Neoteleostei</taxon>
        <taxon>Acanthomorphata</taxon>
        <taxon>Gobiaria</taxon>
        <taxon>Gobiiformes</taxon>
        <taxon>Gobioidei</taxon>
        <taxon>Gobiidae</taxon>
        <taxon>Gobiinae</taxon>
        <taxon>Knipowitschia</taxon>
    </lineage>
</organism>
<feature type="region of interest" description="Disordered" evidence="1">
    <location>
        <begin position="36"/>
        <end position="90"/>
    </location>
</feature>
<evidence type="ECO:0000256" key="1">
    <source>
        <dbReference type="SAM" id="MobiDB-lite"/>
    </source>
</evidence>
<keyword evidence="3" id="KW-1185">Reference proteome</keyword>
<evidence type="ECO:0000313" key="3">
    <source>
        <dbReference type="Proteomes" id="UP001497482"/>
    </source>
</evidence>
<sequence length="90" mass="9722">MLIGGRVAVTYHLPRGSWTSLTPQLSAAVGDLHLVSPTAPPLHPDSLHPDSLHPDSQHPDSQHPDSQHPDSQHPDSQHPVSSSDSFILTF</sequence>
<feature type="compositionally biased region" description="Basic and acidic residues" evidence="1">
    <location>
        <begin position="45"/>
        <end position="76"/>
    </location>
</feature>
<protein>
    <submittedName>
        <fullName evidence="2">Uncharacterized protein</fullName>
    </submittedName>
</protein>
<dbReference type="AlphaFoldDB" id="A0AAV2JDX5"/>
<proteinExistence type="predicted"/>